<dbReference type="Proteomes" id="UP000002051">
    <property type="component" value="Chromosome 4"/>
</dbReference>
<protein>
    <submittedName>
        <fullName evidence="8 9">Ribonuclease P</fullName>
        <ecNumber evidence="9">3.1.26.5</ecNumber>
    </submittedName>
</protein>
<comment type="subcellular location">
    <subcellularLocation>
        <location evidence="1">Nucleus</location>
    </subcellularLocation>
</comment>
<feature type="compositionally biased region" description="Basic residues" evidence="4">
    <location>
        <begin position="69"/>
        <end position="79"/>
    </location>
</feature>
<dbReference type="Pfam" id="PF22770">
    <property type="entry name" value="POP1_C"/>
    <property type="match status" value="1"/>
</dbReference>
<dbReference type="GO" id="GO:0000172">
    <property type="term" value="C:ribonuclease MRP complex"/>
    <property type="evidence" value="ECO:0000318"/>
    <property type="project" value="GO_Central"/>
</dbReference>
<accession>A0A072US02</accession>
<evidence type="ECO:0000259" key="5">
    <source>
        <dbReference type="Pfam" id="PF06978"/>
    </source>
</evidence>
<dbReference type="GO" id="GO:0005655">
    <property type="term" value="C:nucleolar ribonuclease P complex"/>
    <property type="evidence" value="ECO:0000318"/>
    <property type="project" value="GO_Central"/>
</dbReference>
<dbReference type="OrthoDB" id="442863at2759"/>
<evidence type="ECO:0000313" key="9">
    <source>
        <dbReference type="EMBL" id="RHN58452.1"/>
    </source>
</evidence>
<dbReference type="EMBL" id="PSQE01000004">
    <property type="protein sequence ID" value="RHN58452.1"/>
    <property type="molecule type" value="Genomic_DNA"/>
</dbReference>
<dbReference type="GO" id="GO:0004526">
    <property type="term" value="F:ribonuclease P activity"/>
    <property type="evidence" value="ECO:0007669"/>
    <property type="project" value="UniProtKB-EC"/>
</dbReference>
<reference evidence="8 11" key="1">
    <citation type="journal article" date="2011" name="Nature">
        <title>The Medicago genome provides insight into the evolution of rhizobial symbioses.</title>
        <authorList>
            <person name="Young N.D."/>
            <person name="Debelle F."/>
            <person name="Oldroyd G.E."/>
            <person name="Geurts R."/>
            <person name="Cannon S.B."/>
            <person name="Udvardi M.K."/>
            <person name="Benedito V.A."/>
            <person name="Mayer K.F."/>
            <person name="Gouzy J."/>
            <person name="Schoof H."/>
            <person name="Van de Peer Y."/>
            <person name="Proost S."/>
            <person name="Cook D.R."/>
            <person name="Meyers B.C."/>
            <person name="Spannagl M."/>
            <person name="Cheung F."/>
            <person name="De Mita S."/>
            <person name="Krishnakumar V."/>
            <person name="Gundlach H."/>
            <person name="Zhou S."/>
            <person name="Mudge J."/>
            <person name="Bharti A.K."/>
            <person name="Murray J.D."/>
            <person name="Naoumkina M.A."/>
            <person name="Rosen B."/>
            <person name="Silverstein K.A."/>
            <person name="Tang H."/>
            <person name="Rombauts S."/>
            <person name="Zhao P.X."/>
            <person name="Zhou P."/>
            <person name="Barbe V."/>
            <person name="Bardou P."/>
            <person name="Bechner M."/>
            <person name="Bellec A."/>
            <person name="Berger A."/>
            <person name="Berges H."/>
            <person name="Bidwell S."/>
            <person name="Bisseling T."/>
            <person name="Choisne N."/>
            <person name="Couloux A."/>
            <person name="Denny R."/>
            <person name="Deshpande S."/>
            <person name="Dai X."/>
            <person name="Doyle J.J."/>
            <person name="Dudez A.M."/>
            <person name="Farmer A.D."/>
            <person name="Fouteau S."/>
            <person name="Franken C."/>
            <person name="Gibelin C."/>
            <person name="Gish J."/>
            <person name="Goldstein S."/>
            <person name="Gonzalez A.J."/>
            <person name="Green P.J."/>
            <person name="Hallab A."/>
            <person name="Hartog M."/>
            <person name="Hua A."/>
            <person name="Humphray S.J."/>
            <person name="Jeong D.H."/>
            <person name="Jing Y."/>
            <person name="Jocker A."/>
            <person name="Kenton S.M."/>
            <person name="Kim D.J."/>
            <person name="Klee K."/>
            <person name="Lai H."/>
            <person name="Lang C."/>
            <person name="Lin S."/>
            <person name="Macmil S.L."/>
            <person name="Magdelenat G."/>
            <person name="Matthews L."/>
            <person name="McCorrison J."/>
            <person name="Monaghan E.L."/>
            <person name="Mun J.H."/>
            <person name="Najar F.Z."/>
            <person name="Nicholson C."/>
            <person name="Noirot C."/>
            <person name="O'Bleness M."/>
            <person name="Paule C.R."/>
            <person name="Poulain J."/>
            <person name="Prion F."/>
            <person name="Qin B."/>
            <person name="Qu C."/>
            <person name="Retzel E.F."/>
            <person name="Riddle C."/>
            <person name="Sallet E."/>
            <person name="Samain S."/>
            <person name="Samson N."/>
            <person name="Sanders I."/>
            <person name="Saurat O."/>
            <person name="Scarpelli C."/>
            <person name="Schiex T."/>
            <person name="Segurens B."/>
            <person name="Severin A.J."/>
            <person name="Sherrier D.J."/>
            <person name="Shi R."/>
            <person name="Sims S."/>
            <person name="Singer S.R."/>
            <person name="Sinharoy S."/>
            <person name="Sterck L."/>
            <person name="Viollet A."/>
            <person name="Wang B.B."/>
            <person name="Wang K."/>
            <person name="Wang M."/>
            <person name="Wang X."/>
            <person name="Warfsmann J."/>
            <person name="Weissenbach J."/>
            <person name="White D.D."/>
            <person name="White J.D."/>
            <person name="Wiley G.B."/>
            <person name="Wincker P."/>
            <person name="Xing Y."/>
            <person name="Yang L."/>
            <person name="Yao Z."/>
            <person name="Ying F."/>
            <person name="Zhai J."/>
            <person name="Zhou L."/>
            <person name="Zuber A."/>
            <person name="Denarie J."/>
            <person name="Dixon R.A."/>
            <person name="May G.D."/>
            <person name="Schwartz D.C."/>
            <person name="Rogers J."/>
            <person name="Quetier F."/>
            <person name="Town C.D."/>
            <person name="Roe B.A."/>
        </authorList>
    </citation>
    <scope>NUCLEOTIDE SEQUENCE [LARGE SCALE GENOMIC DNA]</scope>
    <source>
        <strain evidence="8">A17</strain>
        <strain evidence="10 11">cv. Jemalong A17</strain>
    </source>
</reference>
<sequence length="863" mass="97529">MVTDVTKKPKGSAPIAAPPRKINVPKFAEARASELQSLQCIVENRLSNDYKSQRNKRRRTTSFNDQIARKGHRRKRQKLGRVDKANVESRLKKDDITQLPRHVRRRYELKSNPENGFCTSGGGTKRLRTHVWHAKRFSMTKLWSYHLPLGLQGRGKGSRALLRKLKQGVLAHDASYYSAVQLEGPEDSLISILRTVLVPSPIEVTHPRNHDDSVLSGTTYGTAMLHQVGAPVSQAIAPVTYMWRPAFQENITDLGVSDEKIILDVDLCDKSERMDCSSSFRHLWVWIHASAFEEGYANLKLACQKELEKRGISINCSSLEGQLAKLELIGSGTFRLLQKILHPVRSISENHWQLRKHVTTEENHVSQNTEPSILKNEEHFSCRAMLSLTVKDPRDLPVKKTVVPIEPISTKALSDAQETSCKELADLGGMLEKNKDFGDNQSDVDDLWYATTRGLKPPVEDSVLSMEKHRKRMVKFCLDDMNFGEANSSKVQCSRSCPILLLKNDLKESTMGWSIILPLSWVKAFWIPLVSNGAHAIGLREKQWIASDTGIPFFPQDFPDCKAYSRFMAAKAAECDQKEELCPPSVRNLRVPILPPWRIVHNTFNKEISNMETLDLSAREDLTNANSLSNSCPGNSKISNFDSENAFDGTVARTGCMLTTLLDETKTGRLLLFPYAADGKARISKFIKGEIMLDTRHKSSIIYDRKLYFIRVHLQPFKEGFFEEGAVICAPHPSDISLWTLSSVKSEVGLKLSESAMRSYFKENSSGEWGMQIPDDSVGRESHRWPIGFVTSACVQGSKRLAAEGFCEAVLLSHLREEQWKEMPVNQRRSEIYILVRNLRSVAYRLALASIVLEYQQNDTEFL</sequence>
<dbReference type="STRING" id="3880.A0A072US02"/>
<dbReference type="InterPro" id="IPR039182">
    <property type="entry name" value="Pop1"/>
</dbReference>
<name>A0A072US02_MEDTR</name>
<dbReference type="InterPro" id="IPR009723">
    <property type="entry name" value="Pop1_N"/>
</dbReference>
<dbReference type="Proteomes" id="UP000265566">
    <property type="component" value="Chromosome 4"/>
</dbReference>
<dbReference type="Pfam" id="PF08170">
    <property type="entry name" value="POPLD"/>
    <property type="match status" value="1"/>
</dbReference>
<dbReference type="InterPro" id="IPR012590">
    <property type="entry name" value="POPLD_dom"/>
</dbReference>
<evidence type="ECO:0000256" key="3">
    <source>
        <dbReference type="ARBA" id="ARBA00023242"/>
    </source>
</evidence>
<dbReference type="EMBL" id="CM001220">
    <property type="protein sequence ID" value="KEH28655.1"/>
    <property type="molecule type" value="Genomic_DNA"/>
</dbReference>
<reference evidence="8 11" key="2">
    <citation type="journal article" date="2014" name="BMC Genomics">
        <title>An improved genome release (version Mt4.0) for the model legume Medicago truncatula.</title>
        <authorList>
            <person name="Tang H."/>
            <person name="Krishnakumar V."/>
            <person name="Bidwell S."/>
            <person name="Rosen B."/>
            <person name="Chan A."/>
            <person name="Zhou S."/>
            <person name="Gentzbittel L."/>
            <person name="Childs K.L."/>
            <person name="Yandell M."/>
            <person name="Gundlach H."/>
            <person name="Mayer K.F."/>
            <person name="Schwartz D.C."/>
            <person name="Town C.D."/>
        </authorList>
    </citation>
    <scope>GENOME REANNOTATION</scope>
    <source>
        <strain evidence="8">A17</strain>
        <strain evidence="10 11">cv. Jemalong A17</strain>
    </source>
</reference>
<dbReference type="AlphaFoldDB" id="A0A072US02"/>
<evidence type="ECO:0000256" key="4">
    <source>
        <dbReference type="SAM" id="MobiDB-lite"/>
    </source>
</evidence>
<dbReference type="GO" id="GO:0001682">
    <property type="term" value="P:tRNA 5'-leader removal"/>
    <property type="evidence" value="ECO:0007669"/>
    <property type="project" value="InterPro"/>
</dbReference>
<dbReference type="GO" id="GO:0008033">
    <property type="term" value="P:tRNA processing"/>
    <property type="evidence" value="ECO:0000318"/>
    <property type="project" value="GO_Central"/>
</dbReference>
<feature type="domain" description="POP1 C-terminal" evidence="7">
    <location>
        <begin position="758"/>
        <end position="852"/>
    </location>
</feature>
<dbReference type="PANTHER" id="PTHR22731:SF3">
    <property type="entry name" value="RIBONUCLEASES P_MRP PROTEIN SUBUNIT POP1"/>
    <property type="match status" value="1"/>
</dbReference>
<evidence type="ECO:0000313" key="11">
    <source>
        <dbReference type="Proteomes" id="UP000002051"/>
    </source>
</evidence>
<keyword evidence="9" id="KW-0378">Hydrolase</keyword>
<dbReference type="EnsemblPlants" id="KEH28655">
    <property type="protein sequence ID" value="KEH28655"/>
    <property type="gene ID" value="MTR_4g008840"/>
</dbReference>
<reference evidence="10" key="3">
    <citation type="submission" date="2015-04" db="UniProtKB">
        <authorList>
            <consortium name="EnsemblPlants"/>
        </authorList>
    </citation>
    <scope>IDENTIFICATION</scope>
    <source>
        <strain evidence="10">cv. Jemalong A17</strain>
    </source>
</reference>
<dbReference type="HOGENOM" id="CLU_018268_0_0_1"/>
<keyword evidence="3" id="KW-0539">Nucleus</keyword>
<evidence type="ECO:0000313" key="8">
    <source>
        <dbReference type="EMBL" id="KEH28655.1"/>
    </source>
</evidence>
<organism evidence="8 11">
    <name type="scientific">Medicago truncatula</name>
    <name type="common">Barrel medic</name>
    <name type="synonym">Medicago tribuloides</name>
    <dbReference type="NCBI Taxonomy" id="3880"/>
    <lineage>
        <taxon>Eukaryota</taxon>
        <taxon>Viridiplantae</taxon>
        <taxon>Streptophyta</taxon>
        <taxon>Embryophyta</taxon>
        <taxon>Tracheophyta</taxon>
        <taxon>Spermatophyta</taxon>
        <taxon>Magnoliopsida</taxon>
        <taxon>eudicotyledons</taxon>
        <taxon>Gunneridae</taxon>
        <taxon>Pentapetalae</taxon>
        <taxon>rosids</taxon>
        <taxon>fabids</taxon>
        <taxon>Fabales</taxon>
        <taxon>Fabaceae</taxon>
        <taxon>Papilionoideae</taxon>
        <taxon>50 kb inversion clade</taxon>
        <taxon>NPAAA clade</taxon>
        <taxon>Hologalegina</taxon>
        <taxon>IRL clade</taxon>
        <taxon>Trifolieae</taxon>
        <taxon>Medicago</taxon>
    </lineage>
</organism>
<keyword evidence="2" id="KW-0819">tRNA processing</keyword>
<feature type="domain" description="Pop1 N-terminal" evidence="5">
    <location>
        <begin position="127"/>
        <end position="184"/>
    </location>
</feature>
<evidence type="ECO:0000259" key="7">
    <source>
        <dbReference type="Pfam" id="PF22770"/>
    </source>
</evidence>
<dbReference type="KEGG" id="mtr:25491287"/>
<dbReference type="PANTHER" id="PTHR22731">
    <property type="entry name" value="RIBONUCLEASES P/MRP PROTEIN SUBUNIT POP1"/>
    <property type="match status" value="1"/>
</dbReference>
<keyword evidence="11" id="KW-1185">Reference proteome</keyword>
<gene>
    <name evidence="10" type="primary">25491287</name>
    <name evidence="8" type="ordered locus">MTR_4g008840</name>
    <name evidence="9" type="ORF">MtrunA17_Chr4g0002601</name>
</gene>
<evidence type="ECO:0000256" key="1">
    <source>
        <dbReference type="ARBA" id="ARBA00004123"/>
    </source>
</evidence>
<dbReference type="InterPro" id="IPR055079">
    <property type="entry name" value="POP1_C"/>
</dbReference>
<evidence type="ECO:0000313" key="10">
    <source>
        <dbReference type="EnsemblPlants" id="KEH28655"/>
    </source>
</evidence>
<feature type="domain" description="POPLD" evidence="6">
    <location>
        <begin position="512"/>
        <end position="587"/>
    </location>
</feature>
<dbReference type="Gramene" id="rna20369">
    <property type="protein sequence ID" value="RHN58452.1"/>
    <property type="gene ID" value="gene20369"/>
</dbReference>
<dbReference type="EC" id="3.1.26.5" evidence="9"/>
<evidence type="ECO:0000256" key="2">
    <source>
        <dbReference type="ARBA" id="ARBA00022694"/>
    </source>
</evidence>
<proteinExistence type="predicted"/>
<feature type="region of interest" description="Disordered" evidence="4">
    <location>
        <begin position="49"/>
        <end position="81"/>
    </location>
</feature>
<dbReference type="Pfam" id="PF06978">
    <property type="entry name" value="POP1_N"/>
    <property type="match status" value="1"/>
</dbReference>
<evidence type="ECO:0000259" key="6">
    <source>
        <dbReference type="Pfam" id="PF08170"/>
    </source>
</evidence>
<reference evidence="9" key="4">
    <citation type="journal article" date="2018" name="Nat. Plants">
        <title>Whole-genome landscape of Medicago truncatula symbiotic genes.</title>
        <authorList>
            <person name="Pecrix Y."/>
            <person name="Gamas P."/>
            <person name="Carrere S."/>
        </authorList>
    </citation>
    <scope>NUCLEOTIDE SEQUENCE</scope>
    <source>
        <tissue evidence="9">Leaves</tissue>
    </source>
</reference>